<dbReference type="HOGENOM" id="CLU_458912_0_0_1"/>
<dbReference type="OMA" id="CLMEHNI"/>
<dbReference type="InterPro" id="IPR001251">
    <property type="entry name" value="CRAL-TRIO_dom"/>
</dbReference>
<dbReference type="KEGG" id="ptm:GSPATT00021162001"/>
<dbReference type="InterPro" id="IPR001849">
    <property type="entry name" value="PH_domain"/>
</dbReference>
<reference evidence="3 4" key="1">
    <citation type="journal article" date="2006" name="Nature">
        <title>Global trends of whole-genome duplications revealed by the ciliate Paramecium tetraurelia.</title>
        <authorList>
            <consortium name="Genoscope"/>
            <person name="Aury J.-M."/>
            <person name="Jaillon O."/>
            <person name="Duret L."/>
            <person name="Noel B."/>
            <person name="Jubin C."/>
            <person name="Porcel B.M."/>
            <person name="Segurens B."/>
            <person name="Daubin V."/>
            <person name="Anthouard V."/>
            <person name="Aiach N."/>
            <person name="Arnaiz O."/>
            <person name="Billaut A."/>
            <person name="Beisson J."/>
            <person name="Blanc I."/>
            <person name="Bouhouche K."/>
            <person name="Camara F."/>
            <person name="Duharcourt S."/>
            <person name="Guigo R."/>
            <person name="Gogendeau D."/>
            <person name="Katinka M."/>
            <person name="Keller A.-M."/>
            <person name="Kissmehl R."/>
            <person name="Klotz C."/>
            <person name="Koll F."/>
            <person name="Le Moue A."/>
            <person name="Lepere C."/>
            <person name="Malinsky S."/>
            <person name="Nowacki M."/>
            <person name="Nowak J.K."/>
            <person name="Plattner H."/>
            <person name="Poulain J."/>
            <person name="Ruiz F."/>
            <person name="Serrano V."/>
            <person name="Zagulski M."/>
            <person name="Dessen P."/>
            <person name="Betermier M."/>
            <person name="Weissenbach J."/>
            <person name="Scarpelli C."/>
            <person name="Schachter V."/>
            <person name="Sperling L."/>
            <person name="Meyer E."/>
            <person name="Cohen J."/>
            <person name="Wincker P."/>
        </authorList>
    </citation>
    <scope>NUCLEOTIDE SEQUENCE [LARGE SCALE GENOMIC DNA]</scope>
    <source>
        <strain evidence="3 4">Stock d4-2</strain>
    </source>
</reference>
<dbReference type="RefSeq" id="XP_001454916.1">
    <property type="nucleotide sequence ID" value="XM_001454879.1"/>
</dbReference>
<protein>
    <recommendedName>
        <fullName evidence="5">CRAL-TRIO domain-containing protein</fullName>
    </recommendedName>
</protein>
<dbReference type="eggNOG" id="KOG1471">
    <property type="taxonomic scope" value="Eukaryota"/>
</dbReference>
<evidence type="ECO:0000313" key="3">
    <source>
        <dbReference type="EMBL" id="CAK87519.1"/>
    </source>
</evidence>
<dbReference type="InterPro" id="IPR036273">
    <property type="entry name" value="CRAL/TRIO_N_dom_sf"/>
</dbReference>
<dbReference type="PANTHER" id="PTHR23324:SF83">
    <property type="entry name" value="SEC14-LIKE PROTEIN 2"/>
    <property type="match status" value="1"/>
</dbReference>
<evidence type="ECO:0000313" key="4">
    <source>
        <dbReference type="Proteomes" id="UP000000600"/>
    </source>
</evidence>
<dbReference type="PROSITE" id="PS50003">
    <property type="entry name" value="PH_DOMAIN"/>
    <property type="match status" value="1"/>
</dbReference>
<dbReference type="OrthoDB" id="301082at2759"/>
<dbReference type="GeneID" id="5040701"/>
<dbReference type="Gene3D" id="2.30.29.30">
    <property type="entry name" value="Pleckstrin-homology domain (PH domain)/Phosphotyrosine-binding domain (PTB)"/>
    <property type="match status" value="1"/>
</dbReference>
<organism evidence="3 4">
    <name type="scientific">Paramecium tetraurelia</name>
    <dbReference type="NCBI Taxonomy" id="5888"/>
    <lineage>
        <taxon>Eukaryota</taxon>
        <taxon>Sar</taxon>
        <taxon>Alveolata</taxon>
        <taxon>Ciliophora</taxon>
        <taxon>Intramacronucleata</taxon>
        <taxon>Oligohymenophorea</taxon>
        <taxon>Peniculida</taxon>
        <taxon>Parameciidae</taxon>
        <taxon>Paramecium</taxon>
    </lineage>
</organism>
<dbReference type="InterPro" id="IPR036865">
    <property type="entry name" value="CRAL-TRIO_dom_sf"/>
</dbReference>
<dbReference type="PANTHER" id="PTHR23324">
    <property type="entry name" value="SEC14 RELATED PROTEIN"/>
    <property type="match status" value="1"/>
</dbReference>
<dbReference type="AlphaFoldDB" id="A0DWV2"/>
<dbReference type="Pfam" id="PF00650">
    <property type="entry name" value="CRAL_TRIO"/>
    <property type="match status" value="1"/>
</dbReference>
<dbReference type="GO" id="GO:0005737">
    <property type="term" value="C:cytoplasm"/>
    <property type="evidence" value="ECO:0000318"/>
    <property type="project" value="GO_Central"/>
</dbReference>
<gene>
    <name evidence="3" type="ORF">GSPATT00021162001</name>
</gene>
<evidence type="ECO:0000259" key="2">
    <source>
        <dbReference type="PROSITE" id="PS50191"/>
    </source>
</evidence>
<dbReference type="Gene3D" id="3.40.525.10">
    <property type="entry name" value="CRAL-TRIO lipid binding domain"/>
    <property type="match status" value="1"/>
</dbReference>
<keyword evidence="4" id="KW-1185">Reference proteome</keyword>
<evidence type="ECO:0000259" key="1">
    <source>
        <dbReference type="PROSITE" id="PS50003"/>
    </source>
</evidence>
<proteinExistence type="predicted"/>
<evidence type="ECO:0008006" key="5">
    <source>
        <dbReference type="Google" id="ProtNLM"/>
    </source>
</evidence>
<dbReference type="SUPFAM" id="SSF52087">
    <property type="entry name" value="CRAL/TRIO domain"/>
    <property type="match status" value="1"/>
</dbReference>
<feature type="domain" description="CRAL-TRIO" evidence="2">
    <location>
        <begin position="428"/>
        <end position="595"/>
    </location>
</feature>
<dbReference type="SUPFAM" id="SSF46938">
    <property type="entry name" value="CRAL/TRIO N-terminal domain"/>
    <property type="match status" value="1"/>
</dbReference>
<dbReference type="STRING" id="5888.A0DWV2"/>
<dbReference type="PROSITE" id="PS50191">
    <property type="entry name" value="CRAL_TRIO"/>
    <property type="match status" value="1"/>
</dbReference>
<name>A0DWV2_PARTE</name>
<dbReference type="CDD" id="cd00170">
    <property type="entry name" value="SEC14"/>
    <property type="match status" value="1"/>
</dbReference>
<dbReference type="InParanoid" id="A0DWV2"/>
<feature type="domain" description="PH" evidence="1">
    <location>
        <begin position="4"/>
        <end position="95"/>
    </location>
</feature>
<dbReference type="InterPro" id="IPR051064">
    <property type="entry name" value="SEC14/CRAL-TRIO_domain"/>
</dbReference>
<dbReference type="Proteomes" id="UP000000600">
    <property type="component" value="Unassembled WGS sequence"/>
</dbReference>
<dbReference type="SMART" id="SM00516">
    <property type="entry name" value="SEC14"/>
    <property type="match status" value="1"/>
</dbReference>
<sequence>MNQYSYKHGYLQTKQLFWISNYYYLDHKHFFKFENDQSHSPNEVITLEQVKVEGPEKVDDLFYFTLIHKEYSTVYRAISLKDAEEWVAQLKLSIKLLEAQPALISHHTLHTTIEDETNDEIELLQQNQNWKLHKIYDKLRLYYSDDSKFHFLKGEWTIGKPIKMVKKIFMNENNLIYFQPGLKNHQTINSNQYSQQYSLSCGKQKKHRHQTHIHFTYLRKQQIKSSYFIIQRNVLNSQLLTVRYSQIKQINFQLFENDRHSNQTQCQIIIVLKKSNDKLMHKFAKEYIINHQIINYEYDHIIDKIQEKSEVVQETQNNKQQQNSVGGLEIYFLPNDRLGFQDVNPNRNHPALQNEEKHLRFTQLNDREKEILNQFRVKMKNLALNDNTLIRHLQARQFDLSASEKMLTDILEWRKQNNINSYDHRKEKYDYFRKQNILIMLGEGNVGHPIFYIRAENILPDEYKEPNPTIETFIEYFCCLMEHNISNMRGHIDCQILIIDCFNLSRKNVSLDLIKALMTYVFMKYPERQIRNIVINTDWLAKSIYNIVKKFLPKRTIEKMAFAGKDPKEILQVLSRDIDISVIPKKYGGLNDLII</sequence>
<accession>A0DWV2</accession>
<dbReference type="InterPro" id="IPR011993">
    <property type="entry name" value="PH-like_dom_sf"/>
</dbReference>
<dbReference type="EMBL" id="CT868618">
    <property type="protein sequence ID" value="CAK87519.1"/>
    <property type="molecule type" value="Genomic_DNA"/>
</dbReference>
<dbReference type="SUPFAM" id="SSF50729">
    <property type="entry name" value="PH domain-like"/>
    <property type="match status" value="1"/>
</dbReference>